<feature type="transmembrane region" description="Helical" evidence="7">
    <location>
        <begin position="358"/>
        <end position="378"/>
    </location>
</feature>
<keyword evidence="2" id="KW-0813">Transport</keyword>
<evidence type="ECO:0000256" key="4">
    <source>
        <dbReference type="ARBA" id="ARBA00022989"/>
    </source>
</evidence>
<evidence type="ECO:0000256" key="6">
    <source>
        <dbReference type="ARBA" id="ARBA00024338"/>
    </source>
</evidence>
<dbReference type="SUPFAM" id="SSF103473">
    <property type="entry name" value="MFS general substrate transporter"/>
    <property type="match status" value="1"/>
</dbReference>
<protein>
    <recommendedName>
        <fullName evidence="8">Major facilitator superfamily (MFS) profile domain-containing protein</fullName>
    </recommendedName>
</protein>
<proteinExistence type="inferred from homology"/>
<feature type="transmembrane region" description="Helical" evidence="7">
    <location>
        <begin position="258"/>
        <end position="280"/>
    </location>
</feature>
<dbReference type="InterPro" id="IPR011701">
    <property type="entry name" value="MFS"/>
</dbReference>
<comment type="subcellular location">
    <subcellularLocation>
        <location evidence="1">Membrane</location>
        <topology evidence="1">Multi-pass membrane protein</topology>
    </subcellularLocation>
</comment>
<accession>A0A7S3MRR1</accession>
<name>A0A7S3MRR1_9CILI</name>
<dbReference type="CDD" id="cd06174">
    <property type="entry name" value="MFS"/>
    <property type="match status" value="1"/>
</dbReference>
<dbReference type="PROSITE" id="PS50850">
    <property type="entry name" value="MFS"/>
    <property type="match status" value="1"/>
</dbReference>
<reference evidence="10" key="1">
    <citation type="submission" date="2021-01" db="EMBL/GenBank/DDBJ databases">
        <authorList>
            <person name="Corre E."/>
            <person name="Pelletier E."/>
            <person name="Niang G."/>
            <person name="Scheremetjew M."/>
            <person name="Finn R."/>
            <person name="Kale V."/>
            <person name="Holt S."/>
            <person name="Cochrane G."/>
            <person name="Meng A."/>
            <person name="Brown T."/>
            <person name="Cohen L."/>
        </authorList>
    </citation>
    <scope>NUCLEOTIDE SEQUENCE</scope>
</reference>
<dbReference type="InterPro" id="IPR020846">
    <property type="entry name" value="MFS_dom"/>
</dbReference>
<gene>
    <name evidence="9" type="ORF">FSAL1345_LOCUS235</name>
    <name evidence="10" type="ORF">FSAL1345_LOCUS236</name>
    <name evidence="11" type="ORF">FSAL1345_LOCUS237</name>
</gene>
<evidence type="ECO:0000259" key="8">
    <source>
        <dbReference type="PROSITE" id="PS50850"/>
    </source>
</evidence>
<dbReference type="Pfam" id="PF07690">
    <property type="entry name" value="MFS_1"/>
    <property type="match status" value="1"/>
</dbReference>
<evidence type="ECO:0000313" key="10">
    <source>
        <dbReference type="EMBL" id="CAE0316967.1"/>
    </source>
</evidence>
<dbReference type="Gene3D" id="1.20.1250.20">
    <property type="entry name" value="MFS general substrate transporter like domains"/>
    <property type="match status" value="1"/>
</dbReference>
<dbReference type="EMBL" id="HBIF01000275">
    <property type="protein sequence ID" value="CAE0316968.1"/>
    <property type="molecule type" value="Transcribed_RNA"/>
</dbReference>
<sequence length="496" mass="54599">MADLKGDQKAGTEETPPIDISKRKATYIMFCLIACTINFDAGIIPAGLYKIRDELEMSFQQQAAIGSLVFMGISLGSLTVTATFQKVSAAKALILMLTLNIAFTVVFSLSKFLYLLYLCRLIMGFTKSFFVIYGPVWVNEFSPKESSTKWLAGLQASVTMGIMLGYGITGFFVNSSVGFLTWRFAVQLQASLLVPLFVWLRSTDSKLIDTIDPEEGRKILAPGDSLGAENHTVRVDSVDMGHISNFLVQLKMLYKNPLFVMLTSAMCALSFVFTGIQYWITLYLILYLGSNPLQVVIAFSLICSTAPMAGVMFGGWLSDHMGGYRGANLVTALQLCLVFAVLASLFSIPMGFVGNLTYVSPLLWIMLFFGGALFPTATGININTLAKQYQSSVSSISQLVFNLGAYLAPVLSAAVMDAFEDPEEGLKWGFRFILLCSVLGVFPMVGAWIFGIRTQGQSGEYLDFEEERDAVGDLATYTNSEMRNEILRRRLHSFSL</sequence>
<feature type="transmembrane region" description="Helical" evidence="7">
    <location>
        <begin position="428"/>
        <end position="450"/>
    </location>
</feature>
<dbReference type="PANTHER" id="PTHR23505:SF9">
    <property type="entry name" value="PROTEIN, PUTATIVE-RELATED"/>
    <property type="match status" value="1"/>
</dbReference>
<keyword evidence="3 7" id="KW-0812">Transmembrane</keyword>
<feature type="transmembrane region" description="Helical" evidence="7">
    <location>
        <begin position="27"/>
        <end position="49"/>
    </location>
</feature>
<dbReference type="InterPro" id="IPR036259">
    <property type="entry name" value="MFS_trans_sf"/>
</dbReference>
<feature type="domain" description="Major facilitator superfamily (MFS) profile" evidence="8">
    <location>
        <begin position="26"/>
        <end position="455"/>
    </location>
</feature>
<evidence type="ECO:0000256" key="2">
    <source>
        <dbReference type="ARBA" id="ARBA00022448"/>
    </source>
</evidence>
<dbReference type="PANTHER" id="PTHR23505">
    <property type="entry name" value="SPINSTER"/>
    <property type="match status" value="1"/>
</dbReference>
<comment type="similarity">
    <text evidence="6">Belongs to the major facilitator superfamily. Spinster (TC 2.A.1.49) family.</text>
</comment>
<feature type="transmembrane region" description="Helical" evidence="7">
    <location>
        <begin position="115"/>
        <end position="138"/>
    </location>
</feature>
<evidence type="ECO:0000313" key="11">
    <source>
        <dbReference type="EMBL" id="CAE0316968.1"/>
    </source>
</evidence>
<keyword evidence="4 7" id="KW-1133">Transmembrane helix</keyword>
<evidence type="ECO:0000256" key="3">
    <source>
        <dbReference type="ARBA" id="ARBA00022692"/>
    </source>
</evidence>
<organism evidence="10">
    <name type="scientific">Fabrea salina</name>
    <dbReference type="NCBI Taxonomy" id="342563"/>
    <lineage>
        <taxon>Eukaryota</taxon>
        <taxon>Sar</taxon>
        <taxon>Alveolata</taxon>
        <taxon>Ciliophora</taxon>
        <taxon>Postciliodesmatophora</taxon>
        <taxon>Heterotrichea</taxon>
        <taxon>Heterotrichida</taxon>
        <taxon>Fabreidae</taxon>
        <taxon>Fabrea</taxon>
    </lineage>
</organism>
<feature type="transmembrane region" description="Helical" evidence="7">
    <location>
        <begin position="92"/>
        <end position="109"/>
    </location>
</feature>
<evidence type="ECO:0000256" key="7">
    <source>
        <dbReference type="SAM" id="Phobius"/>
    </source>
</evidence>
<dbReference type="GO" id="GO:0016020">
    <property type="term" value="C:membrane"/>
    <property type="evidence" value="ECO:0007669"/>
    <property type="project" value="UniProtKB-SubCell"/>
</dbReference>
<keyword evidence="5 7" id="KW-0472">Membrane</keyword>
<feature type="transmembrane region" description="Helical" evidence="7">
    <location>
        <begin position="292"/>
        <end position="317"/>
    </location>
</feature>
<dbReference type="EMBL" id="HBIF01000273">
    <property type="protein sequence ID" value="CAE0316966.1"/>
    <property type="molecule type" value="Transcribed_RNA"/>
</dbReference>
<dbReference type="GO" id="GO:0022857">
    <property type="term" value="F:transmembrane transporter activity"/>
    <property type="evidence" value="ECO:0007669"/>
    <property type="project" value="InterPro"/>
</dbReference>
<dbReference type="EMBL" id="HBIF01000274">
    <property type="protein sequence ID" value="CAE0316967.1"/>
    <property type="molecule type" value="Transcribed_RNA"/>
</dbReference>
<dbReference type="InterPro" id="IPR044770">
    <property type="entry name" value="MFS_spinster-like"/>
</dbReference>
<evidence type="ECO:0000256" key="5">
    <source>
        <dbReference type="ARBA" id="ARBA00023136"/>
    </source>
</evidence>
<feature type="transmembrane region" description="Helical" evidence="7">
    <location>
        <begin position="399"/>
        <end position="416"/>
    </location>
</feature>
<dbReference type="AlphaFoldDB" id="A0A7S3MRR1"/>
<feature type="transmembrane region" description="Helical" evidence="7">
    <location>
        <begin position="329"/>
        <end position="352"/>
    </location>
</feature>
<evidence type="ECO:0000313" key="9">
    <source>
        <dbReference type="EMBL" id="CAE0316966.1"/>
    </source>
</evidence>
<feature type="transmembrane region" description="Helical" evidence="7">
    <location>
        <begin position="150"/>
        <end position="173"/>
    </location>
</feature>
<evidence type="ECO:0000256" key="1">
    <source>
        <dbReference type="ARBA" id="ARBA00004141"/>
    </source>
</evidence>